<feature type="transmembrane region" description="Helical" evidence="8">
    <location>
        <begin position="36"/>
        <end position="54"/>
    </location>
</feature>
<gene>
    <name evidence="9" type="ORF">CCE28_16400</name>
</gene>
<comment type="subcellular location">
    <subcellularLocation>
        <location evidence="1">Membrane</location>
        <topology evidence="1">Multi-pass membrane protein</topology>
    </subcellularLocation>
</comment>
<dbReference type="InterPro" id="IPR004761">
    <property type="entry name" value="Spore_GerAB"/>
</dbReference>
<feature type="transmembrane region" description="Helical" evidence="8">
    <location>
        <begin position="335"/>
        <end position="354"/>
    </location>
</feature>
<dbReference type="Pfam" id="PF03845">
    <property type="entry name" value="Spore_permease"/>
    <property type="match status" value="1"/>
</dbReference>
<feature type="transmembrane region" description="Helical" evidence="8">
    <location>
        <begin position="109"/>
        <end position="130"/>
    </location>
</feature>
<comment type="similarity">
    <text evidence="2">Belongs to the amino acid-polyamine-organocation (APC) superfamily. Spore germination protein (SGP) (TC 2.A.3.9) family.</text>
</comment>
<evidence type="ECO:0000256" key="5">
    <source>
        <dbReference type="ARBA" id="ARBA00022692"/>
    </source>
</evidence>
<proteinExistence type="inferred from homology"/>
<dbReference type="GO" id="GO:0009847">
    <property type="term" value="P:spore germination"/>
    <property type="evidence" value="ECO:0007669"/>
    <property type="project" value="InterPro"/>
</dbReference>
<comment type="caution">
    <text evidence="9">The sequence shown here is derived from an EMBL/GenBank/DDBJ whole genome shotgun (WGS) entry which is preliminary data.</text>
</comment>
<dbReference type="AlphaFoldDB" id="A0A267MH17"/>
<accession>A0A267MH17</accession>
<evidence type="ECO:0000256" key="7">
    <source>
        <dbReference type="ARBA" id="ARBA00023136"/>
    </source>
</evidence>
<evidence type="ECO:0000256" key="3">
    <source>
        <dbReference type="ARBA" id="ARBA00022448"/>
    </source>
</evidence>
<feature type="transmembrane region" description="Helical" evidence="8">
    <location>
        <begin position="66"/>
        <end position="89"/>
    </location>
</feature>
<dbReference type="Proteomes" id="UP000216024">
    <property type="component" value="Unassembled WGS sequence"/>
</dbReference>
<keyword evidence="3" id="KW-0813">Transport</keyword>
<dbReference type="RefSeq" id="WP_095134820.1">
    <property type="nucleotide sequence ID" value="NZ_NIBG01000018.1"/>
</dbReference>
<dbReference type="PANTHER" id="PTHR34975">
    <property type="entry name" value="SPORE GERMINATION PROTEIN A2"/>
    <property type="match status" value="1"/>
</dbReference>
<feature type="transmembrane region" description="Helical" evidence="8">
    <location>
        <begin position="180"/>
        <end position="201"/>
    </location>
</feature>
<name>A0A267MH17_9FIRM</name>
<dbReference type="EMBL" id="NIBG01000018">
    <property type="protein sequence ID" value="PAB58218.1"/>
    <property type="molecule type" value="Genomic_DNA"/>
</dbReference>
<protein>
    <submittedName>
        <fullName evidence="9">Uncharacterized protein</fullName>
    </submittedName>
</protein>
<keyword evidence="10" id="KW-1185">Reference proteome</keyword>
<evidence type="ECO:0000256" key="8">
    <source>
        <dbReference type="SAM" id="Phobius"/>
    </source>
</evidence>
<keyword evidence="6 8" id="KW-1133">Transmembrane helix</keyword>
<evidence type="ECO:0000256" key="4">
    <source>
        <dbReference type="ARBA" id="ARBA00022544"/>
    </source>
</evidence>
<evidence type="ECO:0000313" key="10">
    <source>
        <dbReference type="Proteomes" id="UP000216024"/>
    </source>
</evidence>
<feature type="transmembrane region" description="Helical" evidence="8">
    <location>
        <begin position="142"/>
        <end position="160"/>
    </location>
</feature>
<dbReference type="OrthoDB" id="1675410at2"/>
<dbReference type="NCBIfam" id="TIGR00912">
    <property type="entry name" value="2A0309"/>
    <property type="match status" value="1"/>
</dbReference>
<evidence type="ECO:0000313" key="9">
    <source>
        <dbReference type="EMBL" id="PAB58218.1"/>
    </source>
</evidence>
<keyword evidence="4" id="KW-0309">Germination</keyword>
<evidence type="ECO:0000256" key="2">
    <source>
        <dbReference type="ARBA" id="ARBA00007998"/>
    </source>
</evidence>
<evidence type="ECO:0000256" key="6">
    <source>
        <dbReference type="ARBA" id="ARBA00022989"/>
    </source>
</evidence>
<dbReference type="PANTHER" id="PTHR34975:SF2">
    <property type="entry name" value="SPORE GERMINATION PROTEIN A2"/>
    <property type="match status" value="1"/>
</dbReference>
<feature type="transmembrane region" description="Helical" evidence="8">
    <location>
        <begin position="213"/>
        <end position="236"/>
    </location>
</feature>
<organism evidence="9 10">
    <name type="scientific">Anaeromicrobium sediminis</name>
    <dbReference type="NCBI Taxonomy" id="1478221"/>
    <lineage>
        <taxon>Bacteria</taxon>
        <taxon>Bacillati</taxon>
        <taxon>Bacillota</taxon>
        <taxon>Clostridia</taxon>
        <taxon>Peptostreptococcales</taxon>
        <taxon>Thermotaleaceae</taxon>
        <taxon>Anaeromicrobium</taxon>
    </lineage>
</organism>
<keyword evidence="5 8" id="KW-0812">Transmembrane</keyword>
<keyword evidence="7 8" id="KW-0472">Membrane</keyword>
<reference evidence="9 10" key="1">
    <citation type="submission" date="2017-06" db="EMBL/GenBank/DDBJ databases">
        <title>Draft genome sequence of anaerobic fermentative bacterium Anaeromicrobium sediminis DY2726D isolated from West Pacific Ocean sediments.</title>
        <authorList>
            <person name="Zeng X."/>
        </authorList>
    </citation>
    <scope>NUCLEOTIDE SEQUENCE [LARGE SCALE GENOMIC DNA]</scope>
    <source>
        <strain evidence="9 10">DY2726D</strain>
    </source>
</reference>
<feature type="transmembrane region" description="Helical" evidence="8">
    <location>
        <begin position="12"/>
        <end position="30"/>
    </location>
</feature>
<dbReference type="GO" id="GO:0016020">
    <property type="term" value="C:membrane"/>
    <property type="evidence" value="ECO:0007669"/>
    <property type="project" value="UniProtKB-SubCell"/>
</dbReference>
<sequence>MSNDKINEVQGSCIVILFILSSGFILPLGAQAKEDIWIAIFMGMVLCVGIVKVYSHIIGKYNNKSFFKIIETVFGKFIGSIINILYIWYSIHLCGLTVRDFGEFPTSTTLNNTPLFIFMIGIILLAIVAVKEGPGAIGKSAVIVVFFTSPIPIFTILILIPRMDYLNIMPILHCGISNLMKATLSTFTFPFAETLLCIVLIEEIKDKKNAYKSYAKGILIGGMTLVGVTVAELLVIGHNIYANTYFPVYVVASQANLGEFLERMEIVTILATSLATFVKVATCIYFAAKGISTVLNMKRYNHIVTPIGLLILGVSYIVYPSVMAIIGWSTKIYPYYGLVFEVFLPLIILVGIYINKNKKTNVRN</sequence>
<feature type="transmembrane region" description="Helical" evidence="8">
    <location>
        <begin position="309"/>
        <end position="329"/>
    </location>
</feature>
<evidence type="ECO:0000256" key="1">
    <source>
        <dbReference type="ARBA" id="ARBA00004141"/>
    </source>
</evidence>
<feature type="transmembrane region" description="Helical" evidence="8">
    <location>
        <begin position="266"/>
        <end position="288"/>
    </location>
</feature>